<dbReference type="SUPFAM" id="SSF53901">
    <property type="entry name" value="Thiolase-like"/>
    <property type="match status" value="1"/>
</dbReference>
<dbReference type="Gene3D" id="3.40.50.720">
    <property type="entry name" value="NAD(P)-binding Rossmann-like Domain"/>
    <property type="match status" value="1"/>
</dbReference>
<evidence type="ECO:0000256" key="2">
    <source>
        <dbReference type="ARBA" id="ARBA00022553"/>
    </source>
</evidence>
<accession>E6U7B9</accession>
<dbReference type="PANTHER" id="PTHR43775">
    <property type="entry name" value="FATTY ACID SYNTHASE"/>
    <property type="match status" value="1"/>
</dbReference>
<dbReference type="PROSITE" id="PS52004">
    <property type="entry name" value="KS3_2"/>
    <property type="match status" value="1"/>
</dbReference>
<feature type="domain" description="Carrier" evidence="5">
    <location>
        <begin position="1120"/>
        <end position="1195"/>
    </location>
</feature>
<dbReference type="InterPro" id="IPR049490">
    <property type="entry name" value="C883_1060-like_KR_N"/>
</dbReference>
<dbReference type="GO" id="GO:0006633">
    <property type="term" value="P:fatty acid biosynthetic process"/>
    <property type="evidence" value="ECO:0007669"/>
    <property type="project" value="InterPro"/>
</dbReference>
<reference evidence="7 8" key="1">
    <citation type="submission" date="2010-12" db="EMBL/GenBank/DDBJ databases">
        <title>Complete sequence of Ethanoligenens harbinense YUAN-3.</title>
        <authorList>
            <person name="Lucas S."/>
            <person name="Copeland A."/>
            <person name="Lapidus A."/>
            <person name="Cheng J.-F."/>
            <person name="Bruce D."/>
            <person name="Goodwin L."/>
            <person name="Pitluck S."/>
            <person name="Chertkov O."/>
            <person name="Misra M."/>
            <person name="Detter J.C."/>
            <person name="Han C."/>
            <person name="Tapia R."/>
            <person name="Land M."/>
            <person name="Hauser L."/>
            <person name="Jeffries C."/>
            <person name="Kyrpides N."/>
            <person name="Ivanova N."/>
            <person name="Mikhailova N."/>
            <person name="Wang A."/>
            <person name="Mouttaki H."/>
            <person name="He Z."/>
            <person name="Zhou J."/>
            <person name="Hemme C.L."/>
            <person name="Woyke T."/>
        </authorList>
    </citation>
    <scope>NUCLEOTIDE SEQUENCE [LARGE SCALE GENOMIC DNA]</scope>
    <source>
        <strain evidence="8">DSM 18485 / JCM 12961 / CGMCC 1.5033 / YUAN-3</strain>
    </source>
</reference>
<dbReference type="InterPro" id="IPR013968">
    <property type="entry name" value="PKS_KR"/>
</dbReference>
<keyword evidence="1" id="KW-0596">Phosphopantetheine</keyword>
<dbReference type="InterPro" id="IPR050091">
    <property type="entry name" value="PKS_NRPS_Biosynth_Enz"/>
</dbReference>
<dbReference type="InterPro" id="IPR036736">
    <property type="entry name" value="ACP-like_sf"/>
</dbReference>
<evidence type="ECO:0000313" key="7">
    <source>
        <dbReference type="EMBL" id="ADU25854.1"/>
    </source>
</evidence>
<dbReference type="InterPro" id="IPR014031">
    <property type="entry name" value="Ketoacyl_synth_C"/>
</dbReference>
<dbReference type="Pfam" id="PF21394">
    <property type="entry name" value="Beta-ketacyl_N"/>
    <property type="match status" value="1"/>
</dbReference>
<dbReference type="EMBL" id="CP002400">
    <property type="protein sequence ID" value="ADU25854.1"/>
    <property type="molecule type" value="Genomic_DNA"/>
</dbReference>
<dbReference type="RefSeq" id="WP_013484235.1">
    <property type="nucleotide sequence ID" value="NC_014828.1"/>
</dbReference>
<organism evidence="7 8">
    <name type="scientific">Ethanoligenens harbinense (strain DSM 18485 / JCM 12961 / CGMCC 1.5033 / YUAN-3)</name>
    <dbReference type="NCBI Taxonomy" id="663278"/>
    <lineage>
        <taxon>Bacteria</taxon>
        <taxon>Bacillati</taxon>
        <taxon>Bacillota</taxon>
        <taxon>Clostridia</taxon>
        <taxon>Eubacteriales</taxon>
        <taxon>Oscillospiraceae</taxon>
        <taxon>Ethanoligenens</taxon>
    </lineage>
</organism>
<dbReference type="GO" id="GO:0047879">
    <property type="term" value="F:erythronolide synthase activity"/>
    <property type="evidence" value="ECO:0007669"/>
    <property type="project" value="UniProtKB-EC"/>
</dbReference>
<dbReference type="GO" id="GO:0071770">
    <property type="term" value="P:DIM/DIP cell wall layer assembly"/>
    <property type="evidence" value="ECO:0007669"/>
    <property type="project" value="TreeGrafter"/>
</dbReference>
<evidence type="ECO:0000259" key="6">
    <source>
        <dbReference type="PROSITE" id="PS52004"/>
    </source>
</evidence>
<dbReference type="GO" id="GO:0004315">
    <property type="term" value="F:3-oxoacyl-[acyl-carrier-protein] synthase activity"/>
    <property type="evidence" value="ECO:0007669"/>
    <property type="project" value="InterPro"/>
</dbReference>
<dbReference type="InterPro" id="IPR016039">
    <property type="entry name" value="Thiolase-like"/>
</dbReference>
<dbReference type="InterPro" id="IPR014030">
    <property type="entry name" value="Ketoacyl_synth_N"/>
</dbReference>
<dbReference type="InterPro" id="IPR036291">
    <property type="entry name" value="NAD(P)-bd_dom_sf"/>
</dbReference>
<feature type="domain" description="Ketosynthase family 3 (KS3)" evidence="6">
    <location>
        <begin position="24"/>
        <end position="446"/>
    </location>
</feature>
<dbReference type="Pfam" id="PF00550">
    <property type="entry name" value="PP-binding"/>
    <property type="match status" value="1"/>
</dbReference>
<keyword evidence="2" id="KW-0597">Phosphoprotein</keyword>
<dbReference type="eggNOG" id="COG1020">
    <property type="taxonomic scope" value="Bacteria"/>
</dbReference>
<dbReference type="SUPFAM" id="SSF51735">
    <property type="entry name" value="NAD(P)-binding Rossmann-fold domains"/>
    <property type="match status" value="2"/>
</dbReference>
<dbReference type="eggNOG" id="COG3321">
    <property type="taxonomic scope" value="Bacteria"/>
</dbReference>
<feature type="region of interest" description="Disordered" evidence="4">
    <location>
        <begin position="1104"/>
        <end position="1124"/>
    </location>
</feature>
<dbReference type="SMART" id="SM00822">
    <property type="entry name" value="PKS_KR"/>
    <property type="match status" value="1"/>
</dbReference>
<dbReference type="InterPro" id="IPR020841">
    <property type="entry name" value="PKS_Beta-ketoAc_synthase_dom"/>
</dbReference>
<evidence type="ECO:0000256" key="3">
    <source>
        <dbReference type="ARBA" id="ARBA00022679"/>
    </source>
</evidence>
<dbReference type="SUPFAM" id="SSF47336">
    <property type="entry name" value="ACP-like"/>
    <property type="match status" value="1"/>
</dbReference>
<evidence type="ECO:0000259" key="5">
    <source>
        <dbReference type="PROSITE" id="PS50075"/>
    </source>
</evidence>
<dbReference type="Gene3D" id="1.10.1200.10">
    <property type="entry name" value="ACP-like"/>
    <property type="match status" value="1"/>
</dbReference>
<dbReference type="AlphaFoldDB" id="E6U7B9"/>
<feature type="region of interest" description="Disordered" evidence="4">
    <location>
        <begin position="1"/>
        <end position="22"/>
    </location>
</feature>
<dbReference type="CDD" id="cd00833">
    <property type="entry name" value="PKS"/>
    <property type="match status" value="1"/>
</dbReference>
<dbReference type="Gene3D" id="3.40.47.10">
    <property type="match status" value="1"/>
</dbReference>
<evidence type="ECO:0000313" key="8">
    <source>
        <dbReference type="Proteomes" id="UP000001551"/>
    </source>
</evidence>
<dbReference type="GO" id="GO:0004312">
    <property type="term" value="F:fatty acid synthase activity"/>
    <property type="evidence" value="ECO:0007669"/>
    <property type="project" value="TreeGrafter"/>
</dbReference>
<dbReference type="KEGG" id="eha:Ethha_0268"/>
<dbReference type="Proteomes" id="UP000001551">
    <property type="component" value="Chromosome"/>
</dbReference>
<keyword evidence="8" id="KW-1185">Reference proteome</keyword>
<dbReference type="HOGENOM" id="CLU_000022_35_4_9"/>
<dbReference type="PROSITE" id="PS50075">
    <property type="entry name" value="CARRIER"/>
    <property type="match status" value="1"/>
</dbReference>
<name>E6U7B9_ETHHY</name>
<dbReference type="Pfam" id="PF08659">
    <property type="entry name" value="KR"/>
    <property type="match status" value="1"/>
</dbReference>
<dbReference type="InterPro" id="IPR057326">
    <property type="entry name" value="KR_dom"/>
</dbReference>
<gene>
    <name evidence="7" type="ordered locus">Ethha_0268</name>
</gene>
<sequence>MNIKQLRMLNPGGTRPAGPENRADDGIAVIGIGLNMPFADTPDTFWDHIENGIDCNRPISSYRKKLCPPVHQAKPADAFHYASYLEEIDGFDGAFFGLTPREAMLMNPAERLFLETVQHTLEDAGCVVGSENRSVGVFVGLSSDIEWAKYRELVRQTEPEYMSSGIEGLYAPMVAGYASYYFDLHGPSQITDTACSSSLVALHNACTAIRGGECDMALAGGLRVMTLPVIDPNYRFGIESSDGFTRSFDAGADGSGTGEGVAAVLLKRQSDAVRDRDHIYAVIRGSGVNHNGRSMGVTVTSPEAQGTLLSEIWRKAGIDPEQIGFLETHGTGTPLGDPIEIDGIANAFARFTDRKQFCAISSVKTMLGHLYDCAGITSLIEAVLALSRRKLPPLVHFNRPNRALDLMDSPVYINTKCRAWESDHPRLCGVNSFGVSGTNCHVLLEEATPSPAPAAVPAALRLFVLSAKTECTLKRYCDDYLAFLRAHRNISVDNLCYTAAVGRKAYACRFAACVDSVSALSAALDRFRSGRADGSFFCNTPGIAGPTGLDGGGSELERIGKLYCSGRTINWTDVFSGGSFQKLSLPVYPFEHVPLWPKLMSGDHREFYFRFAWRERALARQETAQKQPVLFCSDGSAQAEAIRTALVERGVHAISTRFCKRFEKRANSEYSLGSSAEDSTAFLREMQEGRWKKIVFFRASEKSRMARETLDALKETVENGLYRMLSLVKAIEKQDVSQKAEFIVVTDRAEEVTGEETELHPENAMYSSLGKTVNQECCRVKCRVIDLDEHTSPAAAVDEILFGKDQAVALRNDRRLIQRLEPVHLHKTENGNDPFREGGVYVITGGSGALAAHVAKWIAARRGTHLILIGRSPIDPGHPAAGGSQAARTLETMEAIRALGSSAEYIQADVADERAAAEAFDRIRRTYGRLNGVIHMAGITGNRMIVNMERSDFETVLAPKVFGTWNIDRLTQGDDLDFFLLFSSGVSFIGETGLAAYAAANQFLNSFAQCRRRTRSVQAFDWVVWENQRMMDGYSRNVDGWFEQIRPNDALACMRELMPRRESGLLIGRLNRKNRYEKSMFSHLPFEVSEEVQRMVRITERAAAPDHTETGRRAASPHPADPRTIEGTLTGIFREVLGYQEIDIHDNFFDLGGNSILLKKLHQKVDEAFPGQVEVADFFAYTTVSKMAAHLAQTAGPATATMQEAEKPDDKLLELIDSIDSDSDVDAIVAQIENM</sequence>
<dbReference type="Gene3D" id="1.10.1240.100">
    <property type="match status" value="1"/>
</dbReference>
<keyword evidence="3 7" id="KW-0808">Transferase</keyword>
<dbReference type="GO" id="GO:0005886">
    <property type="term" value="C:plasma membrane"/>
    <property type="evidence" value="ECO:0007669"/>
    <property type="project" value="TreeGrafter"/>
</dbReference>
<evidence type="ECO:0000256" key="1">
    <source>
        <dbReference type="ARBA" id="ARBA00022450"/>
    </source>
</evidence>
<dbReference type="CDD" id="cd08953">
    <property type="entry name" value="KR_2_SDR_x"/>
    <property type="match status" value="1"/>
</dbReference>
<dbReference type="PROSITE" id="PS00606">
    <property type="entry name" value="KS3_1"/>
    <property type="match status" value="1"/>
</dbReference>
<dbReference type="PANTHER" id="PTHR43775:SF37">
    <property type="entry name" value="SI:DKEY-61P9.11"/>
    <property type="match status" value="1"/>
</dbReference>
<dbReference type="GO" id="GO:0005737">
    <property type="term" value="C:cytoplasm"/>
    <property type="evidence" value="ECO:0007669"/>
    <property type="project" value="TreeGrafter"/>
</dbReference>
<protein>
    <submittedName>
        <fullName evidence="7">6-deoxyerythronolide-B synthase</fullName>
        <ecNumber evidence="7">2.3.1.94</ecNumber>
    </submittedName>
</protein>
<keyword evidence="7" id="KW-0012">Acyltransferase</keyword>
<evidence type="ECO:0000256" key="4">
    <source>
        <dbReference type="SAM" id="MobiDB-lite"/>
    </source>
</evidence>
<proteinExistence type="predicted"/>
<dbReference type="eggNOG" id="COG1028">
    <property type="taxonomic scope" value="Bacteria"/>
</dbReference>
<dbReference type="Pfam" id="PF02801">
    <property type="entry name" value="Ketoacyl-synt_C"/>
    <property type="match status" value="1"/>
</dbReference>
<dbReference type="InterPro" id="IPR009081">
    <property type="entry name" value="PP-bd_ACP"/>
</dbReference>
<dbReference type="SMART" id="SM00825">
    <property type="entry name" value="PKS_KS"/>
    <property type="match status" value="1"/>
</dbReference>
<dbReference type="EC" id="2.3.1.94" evidence="7"/>
<dbReference type="Pfam" id="PF22621">
    <property type="entry name" value="CurL-like_PKS_C"/>
    <property type="match status" value="1"/>
</dbReference>
<dbReference type="InterPro" id="IPR018201">
    <property type="entry name" value="Ketoacyl_synth_AS"/>
</dbReference>
<dbReference type="Pfam" id="PF00109">
    <property type="entry name" value="ketoacyl-synt"/>
    <property type="match status" value="1"/>
</dbReference>
<dbReference type="STRING" id="663278.Ethha_0268"/>